<dbReference type="HOGENOM" id="CLU_513708_0_0_11"/>
<evidence type="ECO:0000256" key="1">
    <source>
        <dbReference type="ARBA" id="ARBA00001946"/>
    </source>
</evidence>
<dbReference type="InterPro" id="IPR020084">
    <property type="entry name" value="NUDIX_hydrolase_CS"/>
</dbReference>
<feature type="domain" description="Nudix hydrolase" evidence="4">
    <location>
        <begin position="392"/>
        <end position="514"/>
    </location>
</feature>
<dbReference type="AlphaFoldDB" id="C8X723"/>
<dbReference type="OrthoDB" id="3767110at2"/>
<keyword evidence="3" id="KW-0378">Hydrolase</keyword>
<sequence length="530" mass="55601">MERPLYVAAGGGGDALAATLLHRAYGPPGPATIATFSWDRLIVDPLPGPRSFSNFKGLETVGRLEHVVTPRTRPIPPAGSTLPPLARDLVGPLASTLVLLDPTDGAAGLREQLAASMQAIDADALVVVDVGGDVLATGKEAGLRSPLADALVLAAARGLSPDARVWVAGPGVDGELTADDVVSRAHSIGGVPLPPFPSDVAALALPILRWHPSEATALFVAAAQGVRGLVDIRSGGMPVQLGAVSSDVYECGVDSAFEVSPLADSVADSRTLLDAEQRAIEICGISEIRFEARKAGAARLRDGFPPDVLDEIRAYAAEALGQGVTYATFRRLAELIRIRDHASIQRNLGLNLPGAIESTLCNLAGLTSSGSAVCLPALPRPAAGRASMDDLPRHSVSVAGIIIDVEGRILVVKRRDNGEWQPPGGVLELDETIEEGLRREVHEETGIDVHIDRLTGVYKNMRLGVVALVFRCRPSAGSLQASSETEVARWMSAQEVESTLSPAFAIRVRDAIGEAAFVAIRYHDGTGDVP</sequence>
<dbReference type="PRINTS" id="PR00502">
    <property type="entry name" value="NUDIXFAMILY"/>
</dbReference>
<dbReference type="GO" id="GO:0016787">
    <property type="term" value="F:hydrolase activity"/>
    <property type="evidence" value="ECO:0007669"/>
    <property type="project" value="UniProtKB-KW"/>
</dbReference>
<dbReference type="RefSeq" id="WP_015745810.1">
    <property type="nucleotide sequence ID" value="NC_013235.1"/>
</dbReference>
<dbReference type="Pfam" id="PF06626">
    <property type="entry name" value="DUF1152"/>
    <property type="match status" value="1"/>
</dbReference>
<dbReference type="SUPFAM" id="SSF55811">
    <property type="entry name" value="Nudix"/>
    <property type="match status" value="1"/>
</dbReference>
<dbReference type="InterPro" id="IPR015797">
    <property type="entry name" value="NUDIX_hydrolase-like_dom_sf"/>
</dbReference>
<dbReference type="Pfam" id="PF00293">
    <property type="entry name" value="NUDIX"/>
    <property type="match status" value="1"/>
</dbReference>
<dbReference type="PANTHER" id="PTHR43046">
    <property type="entry name" value="GDP-MANNOSE MANNOSYL HYDROLASE"/>
    <property type="match status" value="1"/>
</dbReference>
<comment type="cofactor">
    <cofactor evidence="1">
        <name>Mg(2+)</name>
        <dbReference type="ChEBI" id="CHEBI:18420"/>
    </cofactor>
</comment>
<proteinExistence type="inferred from homology"/>
<dbReference type="PROSITE" id="PS00893">
    <property type="entry name" value="NUDIX_BOX"/>
    <property type="match status" value="1"/>
</dbReference>
<dbReference type="STRING" id="479431.Namu_0473"/>
<dbReference type="eggNOG" id="COG4034">
    <property type="taxonomic scope" value="Bacteria"/>
</dbReference>
<accession>C8X723</accession>
<dbReference type="InterPro" id="IPR010581">
    <property type="entry name" value="DUF1152"/>
</dbReference>
<dbReference type="KEGG" id="nml:Namu_0473"/>
<evidence type="ECO:0000256" key="3">
    <source>
        <dbReference type="ARBA" id="ARBA00022801"/>
    </source>
</evidence>
<evidence type="ECO:0000313" key="6">
    <source>
        <dbReference type="Proteomes" id="UP000002218"/>
    </source>
</evidence>
<dbReference type="eggNOG" id="COG1051">
    <property type="taxonomic scope" value="Bacteria"/>
</dbReference>
<evidence type="ECO:0000259" key="4">
    <source>
        <dbReference type="PROSITE" id="PS51462"/>
    </source>
</evidence>
<keyword evidence="6" id="KW-1185">Reference proteome</keyword>
<dbReference type="InterPro" id="IPR000086">
    <property type="entry name" value="NUDIX_hydrolase_dom"/>
</dbReference>
<gene>
    <name evidence="5" type="ordered locus">Namu_0473</name>
</gene>
<comment type="similarity">
    <text evidence="2">Belongs to the Nudix hydrolase family.</text>
</comment>
<dbReference type="InParanoid" id="C8X723"/>
<dbReference type="Proteomes" id="UP000002218">
    <property type="component" value="Chromosome"/>
</dbReference>
<name>C8X723_NAKMY</name>
<dbReference type="PROSITE" id="PS51462">
    <property type="entry name" value="NUDIX"/>
    <property type="match status" value="1"/>
</dbReference>
<dbReference type="PANTHER" id="PTHR43046:SF2">
    <property type="entry name" value="8-OXO-DGTP DIPHOSPHATASE-RELATED"/>
    <property type="match status" value="1"/>
</dbReference>
<reference evidence="5 6" key="2">
    <citation type="journal article" date="2010" name="Stand. Genomic Sci.">
        <title>Complete genome sequence of Nakamurella multipartita type strain (Y-104).</title>
        <authorList>
            <person name="Tice H."/>
            <person name="Mayilraj S."/>
            <person name="Sims D."/>
            <person name="Lapidus A."/>
            <person name="Nolan M."/>
            <person name="Lucas S."/>
            <person name="Glavina Del Rio T."/>
            <person name="Copeland A."/>
            <person name="Cheng J.F."/>
            <person name="Meincke L."/>
            <person name="Bruce D."/>
            <person name="Goodwin L."/>
            <person name="Pitluck S."/>
            <person name="Ivanova N."/>
            <person name="Mavromatis K."/>
            <person name="Ovchinnikova G."/>
            <person name="Pati A."/>
            <person name="Chen A."/>
            <person name="Palaniappan K."/>
            <person name="Land M."/>
            <person name="Hauser L."/>
            <person name="Chang Y.J."/>
            <person name="Jeffries C.D."/>
            <person name="Detter J.C."/>
            <person name="Brettin T."/>
            <person name="Rohde M."/>
            <person name="Goker M."/>
            <person name="Bristow J."/>
            <person name="Eisen J.A."/>
            <person name="Markowitz V."/>
            <person name="Hugenholtz P."/>
            <person name="Kyrpides N.C."/>
            <person name="Klenk H.P."/>
            <person name="Chen F."/>
        </authorList>
    </citation>
    <scope>NUCLEOTIDE SEQUENCE [LARGE SCALE GENOMIC DNA]</scope>
    <source>
        <strain evidence="6">ATCC 700099 / DSM 44233 / CIP 104796 / JCM 9543 / NBRC 105858 / Y-104</strain>
    </source>
</reference>
<evidence type="ECO:0000256" key="2">
    <source>
        <dbReference type="ARBA" id="ARBA00005582"/>
    </source>
</evidence>
<dbReference type="InterPro" id="IPR020476">
    <property type="entry name" value="Nudix_hydrolase"/>
</dbReference>
<protein>
    <recommendedName>
        <fullName evidence="4">Nudix hydrolase domain-containing protein</fullName>
    </recommendedName>
</protein>
<organism evidence="5 6">
    <name type="scientific">Nakamurella multipartita (strain ATCC 700099 / DSM 44233 / CIP 104796 / JCM 9543 / NBRC 105858 / Y-104)</name>
    <name type="common">Microsphaera multipartita</name>
    <dbReference type="NCBI Taxonomy" id="479431"/>
    <lineage>
        <taxon>Bacteria</taxon>
        <taxon>Bacillati</taxon>
        <taxon>Actinomycetota</taxon>
        <taxon>Actinomycetes</taxon>
        <taxon>Nakamurellales</taxon>
        <taxon>Nakamurellaceae</taxon>
        <taxon>Nakamurella</taxon>
    </lineage>
</organism>
<dbReference type="CDD" id="cd02883">
    <property type="entry name" value="NUDIX_Hydrolase"/>
    <property type="match status" value="1"/>
</dbReference>
<reference evidence="6" key="1">
    <citation type="submission" date="2009-09" db="EMBL/GenBank/DDBJ databases">
        <title>The complete genome of Nakamurella multipartita DSM 44233.</title>
        <authorList>
            <consortium name="US DOE Joint Genome Institute (JGI-PGF)"/>
            <person name="Lucas S."/>
            <person name="Copeland A."/>
            <person name="Lapidus A."/>
            <person name="Glavina del Rio T."/>
            <person name="Dalin E."/>
            <person name="Tice H."/>
            <person name="Bruce D."/>
            <person name="Goodwin L."/>
            <person name="Pitluck S."/>
            <person name="Kyrpides N."/>
            <person name="Mavromatis K."/>
            <person name="Ivanova N."/>
            <person name="Ovchinnikova G."/>
            <person name="Sims D."/>
            <person name="Meincke L."/>
            <person name="Brettin T."/>
            <person name="Detter J.C."/>
            <person name="Han C."/>
            <person name="Larimer F."/>
            <person name="Land M."/>
            <person name="Hauser L."/>
            <person name="Markowitz V."/>
            <person name="Cheng J.-F."/>
            <person name="Hugenholtz P."/>
            <person name="Woyke T."/>
            <person name="Wu D."/>
            <person name="Klenk H.-P."/>
            <person name="Eisen J.A."/>
        </authorList>
    </citation>
    <scope>NUCLEOTIDE SEQUENCE [LARGE SCALE GENOMIC DNA]</scope>
    <source>
        <strain evidence="6">ATCC 700099 / DSM 44233 / CIP 104796 / JCM 9543 / NBRC 105858 / Y-104</strain>
    </source>
</reference>
<dbReference type="EMBL" id="CP001737">
    <property type="protein sequence ID" value="ACV76892.1"/>
    <property type="molecule type" value="Genomic_DNA"/>
</dbReference>
<evidence type="ECO:0000313" key="5">
    <source>
        <dbReference type="EMBL" id="ACV76892.1"/>
    </source>
</evidence>
<dbReference type="Gene3D" id="3.90.79.10">
    <property type="entry name" value="Nucleoside Triphosphate Pyrophosphohydrolase"/>
    <property type="match status" value="1"/>
</dbReference>